<dbReference type="Proteomes" id="UP000784294">
    <property type="component" value="Unassembled WGS sequence"/>
</dbReference>
<feature type="compositionally biased region" description="Low complexity" evidence="1">
    <location>
        <begin position="1"/>
        <end position="23"/>
    </location>
</feature>
<name>A0A3S5A0V9_9PLAT</name>
<dbReference type="AlphaFoldDB" id="A0A3S5A0V9"/>
<sequence length="176" mass="17985">MADRLSSFAPYASSSADFSSNDFQVGQTSGLSGQRTSYGQGVSSLIEPSVEASVRWPSALCSSPVQWSNCGGRINSLNAGYSSSSTSSVCALGKTEHVLGPRALTKSLSVCSSANSSSSECCNLSRPLVTTAPSFRNALNASSDGNLVGGVNQAISTTSTSQAYSFSKKGQADLVG</sequence>
<reference evidence="2" key="1">
    <citation type="submission" date="2018-11" db="EMBL/GenBank/DDBJ databases">
        <authorList>
            <consortium name="Pathogen Informatics"/>
        </authorList>
    </citation>
    <scope>NUCLEOTIDE SEQUENCE</scope>
</reference>
<comment type="caution">
    <text evidence="2">The sequence shown here is derived from an EMBL/GenBank/DDBJ whole genome shotgun (WGS) entry which is preliminary data.</text>
</comment>
<accession>A0A3S5A0V9</accession>
<dbReference type="EMBL" id="CAAALY010013302">
    <property type="protein sequence ID" value="VEL11935.1"/>
    <property type="molecule type" value="Genomic_DNA"/>
</dbReference>
<evidence type="ECO:0000256" key="1">
    <source>
        <dbReference type="SAM" id="MobiDB-lite"/>
    </source>
</evidence>
<organism evidence="2 3">
    <name type="scientific">Protopolystoma xenopodis</name>
    <dbReference type="NCBI Taxonomy" id="117903"/>
    <lineage>
        <taxon>Eukaryota</taxon>
        <taxon>Metazoa</taxon>
        <taxon>Spiralia</taxon>
        <taxon>Lophotrochozoa</taxon>
        <taxon>Platyhelminthes</taxon>
        <taxon>Monogenea</taxon>
        <taxon>Polyopisthocotylea</taxon>
        <taxon>Polystomatidea</taxon>
        <taxon>Polystomatidae</taxon>
        <taxon>Protopolystoma</taxon>
    </lineage>
</organism>
<gene>
    <name evidence="2" type="ORF">PXEA_LOCUS5375</name>
</gene>
<evidence type="ECO:0000313" key="3">
    <source>
        <dbReference type="Proteomes" id="UP000784294"/>
    </source>
</evidence>
<protein>
    <submittedName>
        <fullName evidence="2">Uncharacterized protein</fullName>
    </submittedName>
</protein>
<keyword evidence="3" id="KW-1185">Reference proteome</keyword>
<feature type="compositionally biased region" description="Polar residues" evidence="1">
    <location>
        <begin position="24"/>
        <end position="36"/>
    </location>
</feature>
<evidence type="ECO:0000313" key="2">
    <source>
        <dbReference type="EMBL" id="VEL11935.1"/>
    </source>
</evidence>
<feature type="region of interest" description="Disordered" evidence="1">
    <location>
        <begin position="1"/>
        <end position="36"/>
    </location>
</feature>
<proteinExistence type="predicted"/>